<dbReference type="EMBL" id="UYSL01000110">
    <property type="protein sequence ID" value="VDL62779.1"/>
    <property type="molecule type" value="Genomic_DNA"/>
</dbReference>
<sequence>MGCGHYLIIADLLAGHTKQNDSRYGSSNPPPQKKLMISVWRFYEVYPRVQLQSALAKAPVKVKLASSLKSPIAPRSPLVAASPRAQLPIKSAILIQKWYRRCQARLEARRRATWSIFTTLEYAGEQDQLKLYDFFSDVITAMVNSDGEEDGSSPFASGTKKN</sequence>
<evidence type="ECO:0000313" key="1">
    <source>
        <dbReference type="EMBL" id="VDL62779.1"/>
    </source>
</evidence>
<keyword evidence="2" id="KW-1185">Reference proteome</keyword>
<evidence type="ECO:0000313" key="2">
    <source>
        <dbReference type="Proteomes" id="UP000271162"/>
    </source>
</evidence>
<accession>A0A0N4XCV8</accession>
<protein>
    <submittedName>
        <fullName evidence="3">Serine/threonine-protein phosphatase rdgC (inferred by orthology to a D. melanogaster protein)</fullName>
    </submittedName>
</protein>
<dbReference type="AlphaFoldDB" id="A0A0N4XCV8"/>
<reference evidence="1 2" key="2">
    <citation type="submission" date="2018-11" db="EMBL/GenBank/DDBJ databases">
        <authorList>
            <consortium name="Pathogen Informatics"/>
        </authorList>
    </citation>
    <scope>NUCLEOTIDE SEQUENCE [LARGE SCALE GENOMIC DNA]</scope>
</reference>
<dbReference type="Proteomes" id="UP000271162">
    <property type="component" value="Unassembled WGS sequence"/>
</dbReference>
<organism evidence="3">
    <name type="scientific">Nippostrongylus brasiliensis</name>
    <name type="common">Rat hookworm</name>
    <dbReference type="NCBI Taxonomy" id="27835"/>
    <lineage>
        <taxon>Eukaryota</taxon>
        <taxon>Metazoa</taxon>
        <taxon>Ecdysozoa</taxon>
        <taxon>Nematoda</taxon>
        <taxon>Chromadorea</taxon>
        <taxon>Rhabditida</taxon>
        <taxon>Rhabditina</taxon>
        <taxon>Rhabditomorpha</taxon>
        <taxon>Strongyloidea</taxon>
        <taxon>Heligmosomidae</taxon>
        <taxon>Nippostrongylus</taxon>
    </lineage>
</organism>
<proteinExistence type="predicted"/>
<dbReference type="STRING" id="27835.A0A0N4XCV8"/>
<dbReference type="WBParaSite" id="NBR_0000031201-mRNA-1">
    <property type="protein sequence ID" value="NBR_0000031201-mRNA-1"/>
    <property type="gene ID" value="NBR_0000031201"/>
</dbReference>
<evidence type="ECO:0000313" key="3">
    <source>
        <dbReference type="WBParaSite" id="NBR_0000031201-mRNA-1"/>
    </source>
</evidence>
<gene>
    <name evidence="1" type="ORF">NBR_LOCUS313</name>
</gene>
<reference evidence="3" key="1">
    <citation type="submission" date="2017-02" db="UniProtKB">
        <authorList>
            <consortium name="WormBaseParasite"/>
        </authorList>
    </citation>
    <scope>IDENTIFICATION</scope>
</reference>
<name>A0A0N4XCV8_NIPBR</name>